<proteinExistence type="inferred from homology"/>
<dbReference type="AlphaFoldDB" id="A0A090MZ98"/>
<dbReference type="SUPFAM" id="SSF56784">
    <property type="entry name" value="HAD-like"/>
    <property type="match status" value="1"/>
</dbReference>
<evidence type="ECO:0000256" key="3">
    <source>
        <dbReference type="ARBA" id="ARBA00012643"/>
    </source>
</evidence>
<dbReference type="GO" id="GO:0000287">
    <property type="term" value="F:magnesium ion binding"/>
    <property type="evidence" value="ECO:0007669"/>
    <property type="project" value="InterPro"/>
</dbReference>
<dbReference type="STRING" id="34506.A0A090MZ98"/>
<dbReference type="OMA" id="GPERMQI"/>
<dbReference type="OrthoDB" id="10014216at2759"/>
<dbReference type="InterPro" id="IPR006434">
    <property type="entry name" value="Pyrimidine_nucleotidase_eu"/>
</dbReference>
<evidence type="ECO:0000256" key="6">
    <source>
        <dbReference type="ARBA" id="ARBA00022801"/>
    </source>
</evidence>
<evidence type="ECO:0000256" key="5">
    <source>
        <dbReference type="ARBA" id="ARBA00022741"/>
    </source>
</evidence>
<sequence length="274" mass="31594">MDSLIKKPHVYIKNQELVKEKLFKMCNDGKDGLMVISDFDYTLSRYFDSKGNTCWTTHQLFVHGTQKMYPELSEKLLVMCKKYTAIEYCPVMSDEEKSPYMVEWWQKSHDEICKAGFTYQAIEEFVKNSKIELRDGGKEFIEKLDKDFHIPLIIFSAGIGNIIDIFFKQQLHYSPQNIHVIANMMEFNNNDICSSFSEPLIHTFCKNSSAIKGDSLGDLHMDVGVEQEGVVLKIGFLNFDVDNLLPKYMQGYDIVVVNDQSMDVPNHILNLIAN</sequence>
<dbReference type="GO" id="GO:0008253">
    <property type="term" value="F:5'-nucleotidase activity"/>
    <property type="evidence" value="ECO:0007669"/>
    <property type="project" value="UniProtKB-EC"/>
</dbReference>
<keyword evidence="5" id="KW-0547">Nucleotide-binding</keyword>
<dbReference type="EMBL" id="LN609529">
    <property type="protein sequence ID" value="CEF68559.1"/>
    <property type="molecule type" value="Genomic_DNA"/>
</dbReference>
<keyword evidence="6" id="KW-0378">Hydrolase</keyword>
<dbReference type="GO" id="GO:0000166">
    <property type="term" value="F:nucleotide binding"/>
    <property type="evidence" value="ECO:0007669"/>
    <property type="project" value="UniProtKB-KW"/>
</dbReference>
<dbReference type="WBParaSite" id="SRAE_2000321500.1">
    <property type="protein sequence ID" value="SRAE_2000321500.1"/>
    <property type="gene ID" value="WBGene00263436"/>
</dbReference>
<keyword evidence="10" id="KW-1185">Reference proteome</keyword>
<dbReference type="WormBase" id="SRAE_2000321500">
    <property type="protein sequence ID" value="SRP10288"/>
    <property type="gene ID" value="WBGene00263436"/>
</dbReference>
<evidence type="ECO:0000256" key="1">
    <source>
        <dbReference type="ARBA" id="ARBA00000815"/>
    </source>
</evidence>
<dbReference type="FunFam" id="1.10.150.340:FF:000001">
    <property type="entry name" value="Cytosolic 5-nucleotidase 3-like"/>
    <property type="match status" value="1"/>
</dbReference>
<reference evidence="11" key="2">
    <citation type="submission" date="2020-12" db="UniProtKB">
        <authorList>
            <consortium name="WormBaseParasite"/>
        </authorList>
    </citation>
    <scope>IDENTIFICATION</scope>
</reference>
<dbReference type="SFLD" id="SFLDG01128">
    <property type="entry name" value="C1.4:_5'-Nucleotidase_Like"/>
    <property type="match status" value="1"/>
</dbReference>
<accession>A0A090MZ98</accession>
<evidence type="ECO:0000313" key="12">
    <source>
        <dbReference type="WormBase" id="SRAE_2000321500"/>
    </source>
</evidence>
<reference evidence="9 10" key="1">
    <citation type="submission" date="2014-09" db="EMBL/GenBank/DDBJ databases">
        <authorList>
            <person name="Martin A.A."/>
        </authorList>
    </citation>
    <scope>NUCLEOTIDE SEQUENCE</scope>
    <source>
        <strain evidence="10">ED321</strain>
        <strain evidence="9">ED321 Heterogonic</strain>
    </source>
</reference>
<comment type="similarity">
    <text evidence="2">Belongs to the pyrimidine 5'-nucleotidase family.</text>
</comment>
<dbReference type="GO" id="GO:0009117">
    <property type="term" value="P:nucleotide metabolic process"/>
    <property type="evidence" value="ECO:0007669"/>
    <property type="project" value="UniProtKB-KW"/>
</dbReference>
<evidence type="ECO:0000256" key="2">
    <source>
        <dbReference type="ARBA" id="ARBA00008389"/>
    </source>
</evidence>
<dbReference type="Gene3D" id="3.40.50.1000">
    <property type="entry name" value="HAD superfamily/HAD-like"/>
    <property type="match status" value="1"/>
</dbReference>
<name>A0A090MZ98_STRRB</name>
<dbReference type="PANTHER" id="PTHR13045:SF0">
    <property type="entry name" value="7-METHYLGUANOSINE PHOSPHATE-SPECIFIC 5'-NUCLEOTIDASE"/>
    <property type="match status" value="1"/>
</dbReference>
<protein>
    <recommendedName>
        <fullName evidence="3">5'-nucleotidase</fullName>
        <ecNumber evidence="3">3.1.3.5</ecNumber>
    </recommendedName>
</protein>
<dbReference type="InterPro" id="IPR036412">
    <property type="entry name" value="HAD-like_sf"/>
</dbReference>
<organism evidence="9">
    <name type="scientific">Strongyloides ratti</name>
    <name type="common">Parasitic roundworm</name>
    <dbReference type="NCBI Taxonomy" id="34506"/>
    <lineage>
        <taxon>Eukaryota</taxon>
        <taxon>Metazoa</taxon>
        <taxon>Ecdysozoa</taxon>
        <taxon>Nematoda</taxon>
        <taxon>Chromadorea</taxon>
        <taxon>Rhabditida</taxon>
        <taxon>Tylenchina</taxon>
        <taxon>Panagrolaimomorpha</taxon>
        <taxon>Strongyloidoidea</taxon>
        <taxon>Strongyloididae</taxon>
        <taxon>Strongyloides</taxon>
    </lineage>
</organism>
<dbReference type="PANTHER" id="PTHR13045">
    <property type="entry name" value="5'-NUCLEOTIDASE"/>
    <property type="match status" value="1"/>
</dbReference>
<keyword evidence="4" id="KW-0479">Metal-binding</keyword>
<evidence type="ECO:0000313" key="11">
    <source>
        <dbReference type="WBParaSite" id="SRAE_2000321500.1"/>
    </source>
</evidence>
<evidence type="ECO:0000256" key="4">
    <source>
        <dbReference type="ARBA" id="ARBA00022723"/>
    </source>
</evidence>
<dbReference type="InterPro" id="IPR023214">
    <property type="entry name" value="HAD_sf"/>
</dbReference>
<gene>
    <name evidence="9 11 12" type="ORF">SRAE_2000321500</name>
</gene>
<dbReference type="eggNOG" id="KOG3128">
    <property type="taxonomic scope" value="Eukaryota"/>
</dbReference>
<dbReference type="RefSeq" id="XP_024507759.1">
    <property type="nucleotide sequence ID" value="XM_024654382.1"/>
</dbReference>
<dbReference type="Gene3D" id="1.10.150.340">
    <property type="entry name" value="Pyrimidine 5'-nucleotidase (UMPH-1), N-terminal domain"/>
    <property type="match status" value="1"/>
</dbReference>
<dbReference type="Pfam" id="PF05822">
    <property type="entry name" value="UMPH-1"/>
    <property type="match status" value="1"/>
</dbReference>
<evidence type="ECO:0000313" key="9">
    <source>
        <dbReference type="EMBL" id="CEF68559.1"/>
    </source>
</evidence>
<keyword evidence="7" id="KW-0460">Magnesium</keyword>
<evidence type="ECO:0000313" key="10">
    <source>
        <dbReference type="Proteomes" id="UP000035682"/>
    </source>
</evidence>
<comment type="catalytic activity">
    <reaction evidence="1">
        <text>a ribonucleoside 5'-phosphate + H2O = a ribonucleoside + phosphate</text>
        <dbReference type="Rhea" id="RHEA:12484"/>
        <dbReference type="ChEBI" id="CHEBI:15377"/>
        <dbReference type="ChEBI" id="CHEBI:18254"/>
        <dbReference type="ChEBI" id="CHEBI:43474"/>
        <dbReference type="ChEBI" id="CHEBI:58043"/>
        <dbReference type="EC" id="3.1.3.5"/>
    </reaction>
</comment>
<keyword evidence="8" id="KW-0546">Nucleotide metabolism</keyword>
<dbReference type="Proteomes" id="UP000035682">
    <property type="component" value="Unplaced"/>
</dbReference>
<dbReference type="EC" id="3.1.3.5" evidence="3"/>
<evidence type="ECO:0000256" key="7">
    <source>
        <dbReference type="ARBA" id="ARBA00022842"/>
    </source>
</evidence>
<dbReference type="GeneID" id="36380929"/>
<dbReference type="SFLD" id="SFLDS00003">
    <property type="entry name" value="Haloacid_Dehalogenase"/>
    <property type="match status" value="1"/>
</dbReference>
<evidence type="ECO:0000256" key="8">
    <source>
        <dbReference type="ARBA" id="ARBA00023080"/>
    </source>
</evidence>
<dbReference type="CTD" id="36380929"/>
<dbReference type="GO" id="GO:0005737">
    <property type="term" value="C:cytoplasm"/>
    <property type="evidence" value="ECO:0007669"/>
    <property type="project" value="InterPro"/>
</dbReference>